<dbReference type="AlphaFoldDB" id="A0A1F6BK59"/>
<protein>
    <submittedName>
        <fullName evidence="1">Uncharacterized protein</fullName>
    </submittedName>
</protein>
<comment type="caution">
    <text evidence="1">The sequence shown here is derived from an EMBL/GenBank/DDBJ whole genome shotgun (WGS) entry which is preliminary data.</text>
</comment>
<sequence>MMIARSWITVPAKHLAIVLLRVTDRSAEFFPTQNVRVLKSVISATAQQLVQQTARKAQT</sequence>
<reference evidence="1 2" key="1">
    <citation type="journal article" date="2016" name="Nat. Commun.">
        <title>Thousands of microbial genomes shed light on interconnected biogeochemical processes in an aquifer system.</title>
        <authorList>
            <person name="Anantharaman K."/>
            <person name="Brown C.T."/>
            <person name="Hug L.A."/>
            <person name="Sharon I."/>
            <person name="Castelle C.J."/>
            <person name="Probst A.J."/>
            <person name="Thomas B.C."/>
            <person name="Singh A."/>
            <person name="Wilkins M.J."/>
            <person name="Karaoz U."/>
            <person name="Brodie E.L."/>
            <person name="Williams K.H."/>
            <person name="Hubbard S.S."/>
            <person name="Banfield J.F."/>
        </authorList>
    </citation>
    <scope>NUCLEOTIDE SEQUENCE [LARGE SCALE GENOMIC DNA]</scope>
</reference>
<evidence type="ECO:0000313" key="1">
    <source>
        <dbReference type="EMBL" id="OGG37290.1"/>
    </source>
</evidence>
<dbReference type="STRING" id="1798391.A2968_00410"/>
<dbReference type="Proteomes" id="UP000176228">
    <property type="component" value="Unassembled WGS sequence"/>
</dbReference>
<proteinExistence type="predicted"/>
<gene>
    <name evidence="1" type="ORF">A2968_00410</name>
</gene>
<dbReference type="EMBL" id="MFJU01000002">
    <property type="protein sequence ID" value="OGG37290.1"/>
    <property type="molecule type" value="Genomic_DNA"/>
</dbReference>
<organism evidence="1 2">
    <name type="scientific">Candidatus Gottesmanbacteria bacterium RIFCSPLOWO2_01_FULL_42_22</name>
    <dbReference type="NCBI Taxonomy" id="1798391"/>
    <lineage>
        <taxon>Bacteria</taxon>
        <taxon>Candidatus Gottesmaniibacteriota</taxon>
    </lineage>
</organism>
<name>A0A1F6BK59_9BACT</name>
<evidence type="ECO:0000313" key="2">
    <source>
        <dbReference type="Proteomes" id="UP000176228"/>
    </source>
</evidence>
<accession>A0A1F6BK59</accession>